<gene>
    <name evidence="1" type="ORF">Fadolivirus_1_998</name>
</gene>
<accession>A0A7D3V7V3</accession>
<protein>
    <submittedName>
        <fullName evidence="1">Uncharacterized protein</fullName>
    </submittedName>
</protein>
<reference evidence="1 2" key="1">
    <citation type="submission" date="2020-04" db="EMBL/GenBank/DDBJ databases">
        <title>Advantages and limits of metagenomic assembly and binning of a giant virus.</title>
        <authorList>
            <person name="Schulz F."/>
            <person name="Andreani J."/>
            <person name="Francis R."/>
            <person name="Boudjemaa H."/>
            <person name="Bou Khalil J.Y."/>
            <person name="Lee J."/>
            <person name="La Scola B."/>
            <person name="Woyke T."/>
        </authorList>
    </citation>
    <scope>NUCLEOTIDE SEQUENCE [LARGE SCALE GENOMIC DNA]</scope>
    <source>
        <strain evidence="1 2">FV1/VV64</strain>
    </source>
</reference>
<evidence type="ECO:0000313" key="2">
    <source>
        <dbReference type="Proteomes" id="UP001162001"/>
    </source>
</evidence>
<name>A0A7D3V7V3_9VIRU</name>
<dbReference type="Proteomes" id="UP001162001">
    <property type="component" value="Segment"/>
</dbReference>
<evidence type="ECO:0000313" key="1">
    <source>
        <dbReference type="EMBL" id="QKF94456.1"/>
    </source>
</evidence>
<proteinExistence type="predicted"/>
<organism evidence="1 2">
    <name type="scientific">Fadolivirus FV1/VV64</name>
    <dbReference type="NCBI Taxonomy" id="3070911"/>
    <lineage>
        <taxon>Viruses</taxon>
        <taxon>Varidnaviria</taxon>
        <taxon>Bamfordvirae</taxon>
        <taxon>Nucleocytoviricota</taxon>
        <taxon>Megaviricetes</taxon>
        <taxon>Imitervirales</taxon>
        <taxon>Mimiviridae</taxon>
        <taxon>Klosneuvirinae</taxon>
        <taxon>Fadolivirus</taxon>
        <taxon>Fadolivirus algeromassiliense</taxon>
    </lineage>
</organism>
<dbReference type="EMBL" id="MT418680">
    <property type="protein sequence ID" value="QKF94456.1"/>
    <property type="molecule type" value="Genomic_DNA"/>
</dbReference>
<sequence>MNSYCRNCGYDFVKSYAEYYKVIMSMGFPMCINCRECVDCCHTVCQCTRCSDCYEVIDICKCDNDPELYSNPCNAFTGNYIPLSKDKVTLNYLTNRFNNFVIHETPIIEEVYNYSTDYLVSHVDLMDLDDEYEMQ</sequence>
<keyword evidence="2" id="KW-1185">Reference proteome</keyword>